<accession>A0A8J2MNY6</accession>
<dbReference type="EMBL" id="CAKAEH010001362">
    <property type="protein sequence ID" value="CAG9535231.1"/>
    <property type="molecule type" value="Genomic_DNA"/>
</dbReference>
<protein>
    <submittedName>
        <fullName evidence="2">Uncharacterized protein</fullName>
    </submittedName>
</protein>
<keyword evidence="3" id="KW-1185">Reference proteome</keyword>
<dbReference type="Proteomes" id="UP000746747">
    <property type="component" value="Unassembled WGS sequence"/>
</dbReference>
<evidence type="ECO:0000313" key="3">
    <source>
        <dbReference type="Proteomes" id="UP000746747"/>
    </source>
</evidence>
<feature type="region of interest" description="Disordered" evidence="1">
    <location>
        <begin position="1"/>
        <end position="30"/>
    </location>
</feature>
<gene>
    <name evidence="2" type="ORF">CJOHNSTONI_LOCUS5291</name>
</gene>
<sequence length="126" mass="14268">MARTSKRRPDNSESKQDAPNIVTQSDDDFDDVEDAGSNYEKTLLLPPMSRQEATHHPIKNLFWCFIWAALNPNINAVLDGGRGDFHFATLTMAVPLAFFRLQHSFRLHELRCVQIGFPDVAVVDVL</sequence>
<feature type="compositionally biased region" description="Basic and acidic residues" evidence="1">
    <location>
        <begin position="7"/>
        <end position="16"/>
    </location>
</feature>
<dbReference type="AlphaFoldDB" id="A0A8J2MNY6"/>
<reference evidence="2" key="1">
    <citation type="submission" date="2021-09" db="EMBL/GenBank/DDBJ databases">
        <authorList>
            <consortium name="Pathogen Informatics"/>
        </authorList>
    </citation>
    <scope>NUCLEOTIDE SEQUENCE</scope>
</reference>
<comment type="caution">
    <text evidence="2">The sequence shown here is derived from an EMBL/GenBank/DDBJ whole genome shotgun (WGS) entry which is preliminary data.</text>
</comment>
<evidence type="ECO:0000313" key="2">
    <source>
        <dbReference type="EMBL" id="CAG9535231.1"/>
    </source>
</evidence>
<evidence type="ECO:0000256" key="1">
    <source>
        <dbReference type="SAM" id="MobiDB-lite"/>
    </source>
</evidence>
<name>A0A8J2MNY6_9BILA</name>
<proteinExistence type="predicted"/>
<organism evidence="2 3">
    <name type="scientific">Cercopithifilaria johnstoni</name>
    <dbReference type="NCBI Taxonomy" id="2874296"/>
    <lineage>
        <taxon>Eukaryota</taxon>
        <taxon>Metazoa</taxon>
        <taxon>Ecdysozoa</taxon>
        <taxon>Nematoda</taxon>
        <taxon>Chromadorea</taxon>
        <taxon>Rhabditida</taxon>
        <taxon>Spirurina</taxon>
        <taxon>Spiruromorpha</taxon>
        <taxon>Filarioidea</taxon>
        <taxon>Onchocercidae</taxon>
        <taxon>Cercopithifilaria</taxon>
    </lineage>
</organism>